<evidence type="ECO:0000259" key="1">
    <source>
        <dbReference type="Pfam" id="PF04073"/>
    </source>
</evidence>
<reference evidence="2 3" key="1">
    <citation type="submission" date="2018-08" db="EMBL/GenBank/DDBJ databases">
        <title>Bacillus chawlae sp. nov., Bacillus glennii sp. nov., and Bacillus saganii sp. nov. Isolated from the Vehicle Assembly Building at Kennedy Space Center where the Viking Spacecraft were Assembled.</title>
        <authorList>
            <person name="Seuylemezian A."/>
            <person name="Vaishampayan P."/>
        </authorList>
    </citation>
    <scope>NUCLEOTIDE SEQUENCE [LARGE SCALE GENOMIC DNA]</scope>
    <source>
        <strain evidence="2 3">V47-23a</strain>
    </source>
</reference>
<feature type="domain" description="YbaK/aminoacyl-tRNA synthetase-associated" evidence="1">
    <location>
        <begin position="24"/>
        <end position="142"/>
    </location>
</feature>
<dbReference type="GO" id="GO:0002161">
    <property type="term" value="F:aminoacyl-tRNA deacylase activity"/>
    <property type="evidence" value="ECO:0007669"/>
    <property type="project" value="InterPro"/>
</dbReference>
<dbReference type="CDD" id="cd04333">
    <property type="entry name" value="ProX_deacylase"/>
    <property type="match status" value="1"/>
</dbReference>
<dbReference type="OrthoDB" id="9798760at2"/>
<evidence type="ECO:0000313" key="2">
    <source>
        <dbReference type="EMBL" id="RFU67674.1"/>
    </source>
</evidence>
<accession>A0A372LMI8</accession>
<dbReference type="RefSeq" id="WP_117327382.1">
    <property type="nucleotide sequence ID" value="NZ_QVTE01000040.1"/>
</dbReference>
<dbReference type="PANTHER" id="PTHR30411:SF1">
    <property type="entry name" value="CYTOPLASMIC PROTEIN"/>
    <property type="match status" value="1"/>
</dbReference>
<dbReference type="InterPro" id="IPR007214">
    <property type="entry name" value="YbaK/aa-tRNA-synth-assoc-dom"/>
</dbReference>
<gene>
    <name evidence="2" type="ORF">D0469_14110</name>
</gene>
<evidence type="ECO:0000313" key="3">
    <source>
        <dbReference type="Proteomes" id="UP000264541"/>
    </source>
</evidence>
<dbReference type="PANTHER" id="PTHR30411">
    <property type="entry name" value="CYTOPLASMIC PROTEIN"/>
    <property type="match status" value="1"/>
</dbReference>
<dbReference type="EMBL" id="QVTE01000040">
    <property type="protein sequence ID" value="RFU67674.1"/>
    <property type="molecule type" value="Genomic_DNA"/>
</dbReference>
<comment type="caution">
    <text evidence="2">The sequence shown here is derived from an EMBL/GenBank/DDBJ whole genome shotgun (WGS) entry which is preliminary data.</text>
</comment>
<dbReference type="InterPro" id="IPR036754">
    <property type="entry name" value="YbaK/aa-tRNA-synt-asso_dom_sf"/>
</dbReference>
<name>A0A372LMI8_9BACI</name>
<keyword evidence="3" id="KW-1185">Reference proteome</keyword>
<organism evidence="2 3">
    <name type="scientific">Peribacillus saganii</name>
    <dbReference type="NCBI Taxonomy" id="2303992"/>
    <lineage>
        <taxon>Bacteria</taxon>
        <taxon>Bacillati</taxon>
        <taxon>Bacillota</taxon>
        <taxon>Bacilli</taxon>
        <taxon>Bacillales</taxon>
        <taxon>Bacillaceae</taxon>
        <taxon>Peribacillus</taxon>
    </lineage>
</organism>
<proteinExistence type="predicted"/>
<dbReference type="SUPFAM" id="SSF55826">
    <property type="entry name" value="YbaK/ProRS associated domain"/>
    <property type="match status" value="1"/>
</dbReference>
<dbReference type="Gene3D" id="3.90.960.10">
    <property type="entry name" value="YbaK/aminoacyl-tRNA synthetase-associated domain"/>
    <property type="match status" value="1"/>
</dbReference>
<dbReference type="Pfam" id="PF04073">
    <property type="entry name" value="tRNA_edit"/>
    <property type="match status" value="1"/>
</dbReference>
<dbReference type="Proteomes" id="UP000264541">
    <property type="component" value="Unassembled WGS sequence"/>
</dbReference>
<sequence length="158" mass="17262">MSFQKVSEFLKQLDSSLEPIHFEEDTNTVDEAAKVLGVEGAQIAKSILFKSGASYGLFVTAGDMRINQKVVKSLLGAGKPKLAAPEEVYEITGYKVGGVCPFALNHEVPIFLDESMRRFDIVYTAAGTPHSALPISFEKLQEITKGIVINTQTVELVR</sequence>
<dbReference type="AlphaFoldDB" id="A0A372LMI8"/>
<protein>
    <submittedName>
        <fullName evidence="2">YbaK/EbsC family protein</fullName>
    </submittedName>
</protein>